<keyword evidence="4" id="KW-1185">Reference proteome</keyword>
<proteinExistence type="predicted"/>
<feature type="transmembrane region" description="Helical" evidence="1">
    <location>
        <begin position="122"/>
        <end position="141"/>
    </location>
</feature>
<dbReference type="InterPro" id="IPR045340">
    <property type="entry name" value="DUF6533"/>
</dbReference>
<protein>
    <recommendedName>
        <fullName evidence="2">DUF6533 domain-containing protein</fullName>
    </recommendedName>
</protein>
<reference evidence="3 4" key="1">
    <citation type="journal article" date="2019" name="Nat. Ecol. Evol.">
        <title>Megaphylogeny resolves global patterns of mushroom evolution.</title>
        <authorList>
            <person name="Varga T."/>
            <person name="Krizsan K."/>
            <person name="Foldi C."/>
            <person name="Dima B."/>
            <person name="Sanchez-Garcia M."/>
            <person name="Sanchez-Ramirez S."/>
            <person name="Szollosi G.J."/>
            <person name="Szarkandi J.G."/>
            <person name="Papp V."/>
            <person name="Albert L."/>
            <person name="Andreopoulos W."/>
            <person name="Angelini C."/>
            <person name="Antonin V."/>
            <person name="Barry K.W."/>
            <person name="Bougher N.L."/>
            <person name="Buchanan P."/>
            <person name="Buyck B."/>
            <person name="Bense V."/>
            <person name="Catcheside P."/>
            <person name="Chovatia M."/>
            <person name="Cooper J."/>
            <person name="Damon W."/>
            <person name="Desjardin D."/>
            <person name="Finy P."/>
            <person name="Geml J."/>
            <person name="Haridas S."/>
            <person name="Hughes K."/>
            <person name="Justo A."/>
            <person name="Karasinski D."/>
            <person name="Kautmanova I."/>
            <person name="Kiss B."/>
            <person name="Kocsube S."/>
            <person name="Kotiranta H."/>
            <person name="LaButti K.M."/>
            <person name="Lechner B.E."/>
            <person name="Liimatainen K."/>
            <person name="Lipzen A."/>
            <person name="Lukacs Z."/>
            <person name="Mihaltcheva S."/>
            <person name="Morgado L.N."/>
            <person name="Niskanen T."/>
            <person name="Noordeloos M.E."/>
            <person name="Ohm R.A."/>
            <person name="Ortiz-Santana B."/>
            <person name="Ovrebo C."/>
            <person name="Racz N."/>
            <person name="Riley R."/>
            <person name="Savchenko A."/>
            <person name="Shiryaev A."/>
            <person name="Soop K."/>
            <person name="Spirin V."/>
            <person name="Szebenyi C."/>
            <person name="Tomsovsky M."/>
            <person name="Tulloss R.E."/>
            <person name="Uehling J."/>
            <person name="Grigoriev I.V."/>
            <person name="Vagvolgyi C."/>
            <person name="Papp T."/>
            <person name="Martin F.M."/>
            <person name="Miettinen O."/>
            <person name="Hibbett D.S."/>
            <person name="Nagy L.G."/>
        </authorList>
    </citation>
    <scope>NUCLEOTIDE SEQUENCE [LARGE SCALE GENOMIC DNA]</scope>
    <source>
        <strain evidence="3 4">CBS 166.37</strain>
    </source>
</reference>
<evidence type="ECO:0000259" key="2">
    <source>
        <dbReference type="Pfam" id="PF20151"/>
    </source>
</evidence>
<gene>
    <name evidence="3" type="ORF">BDQ12DRAFT_715370</name>
</gene>
<name>A0A5C3LQN7_9AGAR</name>
<dbReference type="OrthoDB" id="2657950at2759"/>
<accession>A0A5C3LQN7</accession>
<feature type="transmembrane region" description="Helical" evidence="1">
    <location>
        <begin position="61"/>
        <end position="78"/>
    </location>
</feature>
<evidence type="ECO:0000313" key="4">
    <source>
        <dbReference type="Proteomes" id="UP000308652"/>
    </source>
</evidence>
<sequence>MVGRIQTLDDFDQIAQDVYATNYLAIASVALLAYDHVITIKQEINLMWRSRWSVTKIVYVWNRYFALLTLSFNASIRLREITSDASCGASLQLLGGCATIIVSTVDFVLMLRVWILYGRPRILLYIIIPLIIGEVVGLTIIEALTVMSLDPYIHAGPTITGCFSLIVPQYFAFYPIPPLIITSIMFVMTAYKCGQTLYGYRRTRMPIVSLFLRDGVFWFLAVFAVGLPQMILTYVGRATLSEVMIGPSLAVYSVIASRALLNIKHIMSSHEYPDATLADSMELPSLQFRSTGRTGQTWITSVDEGVVDL</sequence>
<dbReference type="EMBL" id="ML213633">
    <property type="protein sequence ID" value="TFK34306.1"/>
    <property type="molecule type" value="Genomic_DNA"/>
</dbReference>
<dbReference type="Pfam" id="PF20151">
    <property type="entry name" value="DUF6533"/>
    <property type="match status" value="1"/>
</dbReference>
<organism evidence="3 4">
    <name type="scientific">Crucibulum laeve</name>
    <dbReference type="NCBI Taxonomy" id="68775"/>
    <lineage>
        <taxon>Eukaryota</taxon>
        <taxon>Fungi</taxon>
        <taxon>Dikarya</taxon>
        <taxon>Basidiomycota</taxon>
        <taxon>Agaricomycotina</taxon>
        <taxon>Agaricomycetes</taxon>
        <taxon>Agaricomycetidae</taxon>
        <taxon>Agaricales</taxon>
        <taxon>Agaricineae</taxon>
        <taxon>Nidulariaceae</taxon>
        <taxon>Crucibulum</taxon>
    </lineage>
</organism>
<evidence type="ECO:0000256" key="1">
    <source>
        <dbReference type="SAM" id="Phobius"/>
    </source>
</evidence>
<keyword evidence="1" id="KW-0472">Membrane</keyword>
<evidence type="ECO:0000313" key="3">
    <source>
        <dbReference type="EMBL" id="TFK34306.1"/>
    </source>
</evidence>
<dbReference type="AlphaFoldDB" id="A0A5C3LQN7"/>
<feature type="domain" description="DUF6533" evidence="2">
    <location>
        <begin position="23"/>
        <end position="68"/>
    </location>
</feature>
<feature type="transmembrane region" description="Helical" evidence="1">
    <location>
        <begin position="211"/>
        <end position="231"/>
    </location>
</feature>
<feature type="transmembrane region" description="Helical" evidence="1">
    <location>
        <begin position="90"/>
        <end position="115"/>
    </location>
</feature>
<keyword evidence="1" id="KW-1133">Transmembrane helix</keyword>
<feature type="transmembrane region" description="Helical" evidence="1">
    <location>
        <begin position="243"/>
        <end position="261"/>
    </location>
</feature>
<keyword evidence="1" id="KW-0812">Transmembrane</keyword>
<feature type="transmembrane region" description="Helical" evidence="1">
    <location>
        <begin position="171"/>
        <end position="191"/>
    </location>
</feature>
<feature type="transmembrane region" description="Helical" evidence="1">
    <location>
        <begin position="20"/>
        <end position="40"/>
    </location>
</feature>
<dbReference type="Proteomes" id="UP000308652">
    <property type="component" value="Unassembled WGS sequence"/>
</dbReference>